<evidence type="ECO:0000313" key="3">
    <source>
        <dbReference type="Proteomes" id="UP001501495"/>
    </source>
</evidence>
<evidence type="ECO:0000313" key="2">
    <source>
        <dbReference type="EMBL" id="GAA4122026.1"/>
    </source>
</evidence>
<reference evidence="3" key="1">
    <citation type="journal article" date="2019" name="Int. J. Syst. Evol. Microbiol.">
        <title>The Global Catalogue of Microorganisms (GCM) 10K type strain sequencing project: providing services to taxonomists for standard genome sequencing and annotation.</title>
        <authorList>
            <consortium name="The Broad Institute Genomics Platform"/>
            <consortium name="The Broad Institute Genome Sequencing Center for Infectious Disease"/>
            <person name="Wu L."/>
            <person name="Ma J."/>
        </authorList>
    </citation>
    <scope>NUCLEOTIDE SEQUENCE [LARGE SCALE GENOMIC DNA]</scope>
    <source>
        <strain evidence="3">JCM 16703</strain>
    </source>
</reference>
<dbReference type="Proteomes" id="UP001501495">
    <property type="component" value="Unassembled WGS sequence"/>
</dbReference>
<comment type="caution">
    <text evidence="2">The sequence shown here is derived from an EMBL/GenBank/DDBJ whole genome shotgun (WGS) entry which is preliminary data.</text>
</comment>
<keyword evidence="3" id="KW-1185">Reference proteome</keyword>
<organism evidence="2 3">
    <name type="scientific">Nocardioides fonticola</name>
    <dbReference type="NCBI Taxonomy" id="450363"/>
    <lineage>
        <taxon>Bacteria</taxon>
        <taxon>Bacillati</taxon>
        <taxon>Actinomycetota</taxon>
        <taxon>Actinomycetes</taxon>
        <taxon>Propionibacteriales</taxon>
        <taxon>Nocardioidaceae</taxon>
        <taxon>Nocardioides</taxon>
    </lineage>
</organism>
<keyword evidence="1" id="KW-0732">Signal</keyword>
<accession>A0ABP7XM98</accession>
<feature type="chain" id="PRO_5046534681" evidence="1">
    <location>
        <begin position="23"/>
        <end position="83"/>
    </location>
</feature>
<protein>
    <submittedName>
        <fullName evidence="2">Uncharacterized protein</fullName>
    </submittedName>
</protein>
<sequence length="83" mass="8330">MKKTFALIGLLLAVLTTTFVFAGSASAEDYGLPNAPVAVQQAFGAFSSAFTQAFAGAPAAVQTAVANFLSGFAGLANLLFGIP</sequence>
<dbReference type="EMBL" id="BAAAZH010000020">
    <property type="protein sequence ID" value="GAA4122026.1"/>
    <property type="molecule type" value="Genomic_DNA"/>
</dbReference>
<name>A0ABP7XM98_9ACTN</name>
<feature type="signal peptide" evidence="1">
    <location>
        <begin position="1"/>
        <end position="22"/>
    </location>
</feature>
<gene>
    <name evidence="2" type="ORF">GCM10022215_27510</name>
</gene>
<proteinExistence type="predicted"/>
<evidence type="ECO:0000256" key="1">
    <source>
        <dbReference type="SAM" id="SignalP"/>
    </source>
</evidence>
<dbReference type="RefSeq" id="WP_344734019.1">
    <property type="nucleotide sequence ID" value="NZ_BAAAZH010000020.1"/>
</dbReference>